<dbReference type="PANTHER" id="PTHR24123:SF33">
    <property type="entry name" value="PROTEIN HOS4"/>
    <property type="match status" value="1"/>
</dbReference>
<evidence type="ECO:0000256" key="3">
    <source>
        <dbReference type="PROSITE-ProRule" id="PRU00023"/>
    </source>
</evidence>
<dbReference type="InterPro" id="IPR051165">
    <property type="entry name" value="Multifunctional_ANK_Repeat"/>
</dbReference>
<evidence type="ECO:0000256" key="2">
    <source>
        <dbReference type="ARBA" id="ARBA00023043"/>
    </source>
</evidence>
<keyword evidence="6" id="KW-1185">Reference proteome</keyword>
<dbReference type="SUPFAM" id="SSF48403">
    <property type="entry name" value="Ankyrin repeat"/>
    <property type="match status" value="2"/>
</dbReference>
<feature type="repeat" description="ANK" evidence="3">
    <location>
        <begin position="965"/>
        <end position="997"/>
    </location>
</feature>
<dbReference type="Gene3D" id="1.25.40.20">
    <property type="entry name" value="Ankyrin repeat-containing domain"/>
    <property type="match status" value="2"/>
</dbReference>
<dbReference type="SMART" id="SM00248">
    <property type="entry name" value="ANK"/>
    <property type="match status" value="8"/>
</dbReference>
<dbReference type="PROSITE" id="PS50297">
    <property type="entry name" value="ANK_REP_REGION"/>
    <property type="match status" value="3"/>
</dbReference>
<feature type="domain" description="Clr5" evidence="4">
    <location>
        <begin position="12"/>
        <end position="65"/>
    </location>
</feature>
<keyword evidence="2 3" id="KW-0040">ANK repeat</keyword>
<proteinExistence type="predicted"/>
<comment type="caution">
    <text evidence="5">The sequence shown here is derived from an EMBL/GenBank/DDBJ whole genome shotgun (WGS) entry which is preliminary data.</text>
</comment>
<dbReference type="InterPro" id="IPR002110">
    <property type="entry name" value="Ankyrin_rpt"/>
</dbReference>
<evidence type="ECO:0000256" key="1">
    <source>
        <dbReference type="ARBA" id="ARBA00022737"/>
    </source>
</evidence>
<dbReference type="InterPro" id="IPR036770">
    <property type="entry name" value="Ankyrin_rpt-contain_sf"/>
</dbReference>
<dbReference type="PROSITE" id="PS50088">
    <property type="entry name" value="ANK_REPEAT"/>
    <property type="match status" value="3"/>
</dbReference>
<gene>
    <name evidence="5" type="ORF">B0T11DRAFT_336808</name>
</gene>
<dbReference type="InterPro" id="IPR025676">
    <property type="entry name" value="Clr5_dom"/>
</dbReference>
<feature type="repeat" description="ANK" evidence="3">
    <location>
        <begin position="930"/>
        <end position="962"/>
    </location>
</feature>
<sequence>MSFNSARKKRISDAEWEAHKAEIRRLYIADNKTLENVVEELAKGGFYVSKNQLEYRCKTKWQLGKNLSASDWEDIRTTPHAQVYFRGAVLDSGKIRKETHRKRISKPSGRPRQIKGGILQILPLLHTPAPSKAVYISRDAVTPGRLLEPSLPEVSIRALNARTIGVNEIKVAVYLLSNGFTRRSSAMKMSTLLLWLYDITRVLSSASIRLPSDQVVLAVRMGVEGIVRALQSLGSYRIPELLIDDGNMLVFEIIKTLFELCRQLDTPVFERPLLEVAFGLGCLEACLFLLDRLESRHAEWIVEASSGWEFKTIAQGRGREKLTLLQRLLQILPLEQTLQLARNVITRGQLEDLEVFLPLLDVSPFETPRWERLPVSFIVSFPYKTSFITQCFAENSPDMALAKTQVVLDEYCRHGARSAARSLGVDALVLAAAKGYKEVYNYIQSFLDIHPSDGNQHGLSGLHTASMCGDLQFCGQILDQHRHLVPMEAVDVCLSAFYTAFAALNLEFCDILESHLLKISSTKIDWRGILCSCSLKATKPSDQTTYLRWTVGGRLFCLLDCVLCSTMWQACRTHDHKLLAFCLDHGFDYRSRERRKVRNLCGRESLSLLDTVLHSECCSTGRRPLRPGVSGNPTACTQVILDHGLRLSGGEVLDALRLGNPELARVLMAADPGNLGALSARGVTLLEAAVCSGDRTCIEYVRQQKGCVFDSRALCAAVFITEEQAAVAMETISDLLEKRPHNQQADVFEMTAVGLAALKGNKALLTRLLEAIKSPLTKGIGPPITSHFKLRPSARFNEFSDTDPGFFNPRYYNISANRPFWTDVDRPQCSPMALGVLSKNVEITSVLLGTGLEPDDLSISIAAFTGHRQILSMLLRHQLHLGKWTIPLGVNARPPLVYAAENRDLETLTQLLSAGADVNDGGTPADEEWTTRTPLQVASADGNIAMVSFLLNRGAQVHAAAGEYRGATALQYAVMYGHVDVAVLLLEHGASTNEPAACHGGMTCLEGAMEGGFLNMLELLIDRKVAVDGPHRASYILAVARSLEHRLSTLAQHLKSYGGWDPVDEEACRIARLAMYDFPEDGGIERAKIAEEFGWDSCEEDSITGLEGRMQLQLRWEMAKKASDSCGVGHGDAAAELELMAAMRRLNSWSPEAFDPFNTASMSFPIEMDNWHVTNDASPMTPSYYLEDLGDFETAGLNSSRGQGMDPGVEEVEWESFLQLFNESHPAMDMVEDFGEEGGGRSLALVLRERF</sequence>
<dbReference type="EMBL" id="JAGPXD010000002">
    <property type="protein sequence ID" value="KAH7367428.1"/>
    <property type="molecule type" value="Genomic_DNA"/>
</dbReference>
<evidence type="ECO:0000313" key="6">
    <source>
        <dbReference type="Proteomes" id="UP000813385"/>
    </source>
</evidence>
<dbReference type="AlphaFoldDB" id="A0A8K0TKV5"/>
<dbReference type="Pfam" id="PF12796">
    <property type="entry name" value="Ank_2"/>
    <property type="match status" value="1"/>
</dbReference>
<dbReference type="Proteomes" id="UP000813385">
    <property type="component" value="Unassembled WGS sequence"/>
</dbReference>
<organism evidence="5 6">
    <name type="scientific">Plectosphaerella cucumerina</name>
    <dbReference type="NCBI Taxonomy" id="40658"/>
    <lineage>
        <taxon>Eukaryota</taxon>
        <taxon>Fungi</taxon>
        <taxon>Dikarya</taxon>
        <taxon>Ascomycota</taxon>
        <taxon>Pezizomycotina</taxon>
        <taxon>Sordariomycetes</taxon>
        <taxon>Hypocreomycetidae</taxon>
        <taxon>Glomerellales</taxon>
        <taxon>Plectosphaerellaceae</taxon>
        <taxon>Plectosphaerella</taxon>
    </lineage>
</organism>
<accession>A0A8K0TKV5</accession>
<keyword evidence="1" id="KW-0677">Repeat</keyword>
<reference evidence="5" key="1">
    <citation type="journal article" date="2021" name="Nat. Commun.">
        <title>Genetic determinants of endophytism in the Arabidopsis root mycobiome.</title>
        <authorList>
            <person name="Mesny F."/>
            <person name="Miyauchi S."/>
            <person name="Thiergart T."/>
            <person name="Pickel B."/>
            <person name="Atanasova L."/>
            <person name="Karlsson M."/>
            <person name="Huettel B."/>
            <person name="Barry K.W."/>
            <person name="Haridas S."/>
            <person name="Chen C."/>
            <person name="Bauer D."/>
            <person name="Andreopoulos W."/>
            <person name="Pangilinan J."/>
            <person name="LaButti K."/>
            <person name="Riley R."/>
            <person name="Lipzen A."/>
            <person name="Clum A."/>
            <person name="Drula E."/>
            <person name="Henrissat B."/>
            <person name="Kohler A."/>
            <person name="Grigoriev I.V."/>
            <person name="Martin F.M."/>
            <person name="Hacquard S."/>
        </authorList>
    </citation>
    <scope>NUCLEOTIDE SEQUENCE</scope>
    <source>
        <strain evidence="5">MPI-CAGE-AT-0016</strain>
    </source>
</reference>
<evidence type="ECO:0000313" key="5">
    <source>
        <dbReference type="EMBL" id="KAH7367428.1"/>
    </source>
</evidence>
<feature type="repeat" description="ANK" evidence="3">
    <location>
        <begin position="891"/>
        <end position="923"/>
    </location>
</feature>
<name>A0A8K0TKV5_9PEZI</name>
<protein>
    <recommendedName>
        <fullName evidence="4">Clr5 domain-containing protein</fullName>
    </recommendedName>
</protein>
<dbReference type="Pfam" id="PF14420">
    <property type="entry name" value="Clr5"/>
    <property type="match status" value="1"/>
</dbReference>
<dbReference type="PANTHER" id="PTHR24123">
    <property type="entry name" value="ANKYRIN REPEAT-CONTAINING"/>
    <property type="match status" value="1"/>
</dbReference>
<evidence type="ECO:0000259" key="4">
    <source>
        <dbReference type="Pfam" id="PF14420"/>
    </source>
</evidence>
<dbReference type="OrthoDB" id="539213at2759"/>